<keyword evidence="3" id="KW-1185">Reference proteome</keyword>
<proteinExistence type="predicted"/>
<protein>
    <submittedName>
        <fullName evidence="2">Lysophospholipase L1-like esterase</fullName>
    </submittedName>
</protein>
<name>A0A4V3EAW3_9MICO</name>
<dbReference type="Pfam" id="PF13472">
    <property type="entry name" value="Lipase_GDSL_2"/>
    <property type="match status" value="1"/>
</dbReference>
<dbReference type="OrthoDB" id="8215557at2"/>
<dbReference type="InterPro" id="IPR013830">
    <property type="entry name" value="SGNH_hydro"/>
</dbReference>
<gene>
    <name evidence="2" type="ORF">CLV52_1833</name>
</gene>
<dbReference type="EMBL" id="SOAM01000002">
    <property type="protein sequence ID" value="TDS76894.1"/>
    <property type="molecule type" value="Genomic_DNA"/>
</dbReference>
<evidence type="ECO:0000313" key="2">
    <source>
        <dbReference type="EMBL" id="TDS76894.1"/>
    </source>
</evidence>
<evidence type="ECO:0000313" key="3">
    <source>
        <dbReference type="Proteomes" id="UP000295344"/>
    </source>
</evidence>
<organism evidence="2 3">
    <name type="scientific">Amnibacterium kyonggiense</name>
    <dbReference type="NCBI Taxonomy" id="595671"/>
    <lineage>
        <taxon>Bacteria</taxon>
        <taxon>Bacillati</taxon>
        <taxon>Actinomycetota</taxon>
        <taxon>Actinomycetes</taxon>
        <taxon>Micrococcales</taxon>
        <taxon>Microbacteriaceae</taxon>
        <taxon>Amnibacterium</taxon>
    </lineage>
</organism>
<feature type="domain" description="SGNH hydrolase-type esterase" evidence="1">
    <location>
        <begin position="85"/>
        <end position="248"/>
    </location>
</feature>
<dbReference type="Gene3D" id="3.40.50.1110">
    <property type="entry name" value="SGNH hydrolase"/>
    <property type="match status" value="1"/>
</dbReference>
<dbReference type="CDD" id="cd00229">
    <property type="entry name" value="SGNH_hydrolase"/>
    <property type="match status" value="1"/>
</dbReference>
<accession>A0A4V3EAW3</accession>
<evidence type="ECO:0000259" key="1">
    <source>
        <dbReference type="Pfam" id="PF13472"/>
    </source>
</evidence>
<comment type="caution">
    <text evidence="2">The sequence shown here is derived from an EMBL/GenBank/DDBJ whole genome shotgun (WGS) entry which is preliminary data.</text>
</comment>
<reference evidence="2 3" key="1">
    <citation type="submission" date="2019-03" db="EMBL/GenBank/DDBJ databases">
        <title>Genomic Encyclopedia of Archaeal and Bacterial Type Strains, Phase II (KMG-II): from individual species to whole genera.</title>
        <authorList>
            <person name="Goeker M."/>
        </authorList>
    </citation>
    <scope>NUCLEOTIDE SEQUENCE [LARGE SCALE GENOMIC DNA]</scope>
    <source>
        <strain evidence="2 3">DSM 24782</strain>
    </source>
</reference>
<dbReference type="Proteomes" id="UP000295344">
    <property type="component" value="Unassembled WGS sequence"/>
</dbReference>
<dbReference type="InterPro" id="IPR036514">
    <property type="entry name" value="SGNH_hydro_sf"/>
</dbReference>
<dbReference type="AlphaFoldDB" id="A0A4V3EAW3"/>
<dbReference type="SUPFAM" id="SSF52266">
    <property type="entry name" value="SGNH hydrolase"/>
    <property type="match status" value="1"/>
</dbReference>
<sequence>MEPVFASMAPATDLTASARFSAFQARLDRLHHLRFDDAVVDQVTHVGGVSRRASLVGAFGAVALLTAAAVTPPAKPHPSNGGMYLIGDSWAAGLHADPARALGQVAAEVLRMGIHVDAVSGTGYVNTAGHENYLQRARKAAGSPRLVVVQGGSNDDHQSLDAITANARETYRVLRGRFPAARLLVLGPGPDPEPVTDRQRTVDTTLEAAAHAAGLRYVSMLQRDWIPSALADAVIDPDNHHPTVEGHAYLGTRLAASVRLLHPTLFD</sequence>